<organism evidence="4 5">
    <name type="scientific">Duganella qianjiadongensis</name>
    <dbReference type="NCBI Taxonomy" id="2692176"/>
    <lineage>
        <taxon>Bacteria</taxon>
        <taxon>Pseudomonadati</taxon>
        <taxon>Pseudomonadota</taxon>
        <taxon>Betaproteobacteria</taxon>
        <taxon>Burkholderiales</taxon>
        <taxon>Oxalobacteraceae</taxon>
        <taxon>Telluria group</taxon>
        <taxon>Duganella</taxon>
    </lineage>
</organism>
<name>A0ABW9VJC5_9BURK</name>
<dbReference type="PROSITE" id="PS51832">
    <property type="entry name" value="HD_GYP"/>
    <property type="match status" value="1"/>
</dbReference>
<dbReference type="Pfam" id="PF13487">
    <property type="entry name" value="HD_5"/>
    <property type="match status" value="1"/>
</dbReference>
<proteinExistence type="predicted"/>
<dbReference type="SMART" id="SM00448">
    <property type="entry name" value="REC"/>
    <property type="match status" value="1"/>
</dbReference>
<keyword evidence="1" id="KW-0597">Phosphoprotein</keyword>
<comment type="caution">
    <text evidence="4">The sequence shown here is derived from an EMBL/GenBank/DDBJ whole genome shotgun (WGS) entry which is preliminary data.</text>
</comment>
<gene>
    <name evidence="4" type="ORF">GTP27_10140</name>
</gene>
<protein>
    <submittedName>
        <fullName evidence="4">Response regulator</fullName>
    </submittedName>
</protein>
<sequence>MQKIILAIDDEPNNLNLLLQVMRDKYRLVFANNGAKGLELASRIQPDLILLDIMMPGLDGYEVCRRLKADARVSHIPVIFLTAMTATEDEARGFDAGAVDYVQKPISVPILLRRVATHLSLVHLNDVTRARREAVYMLGEAGHYNDNDTGAHIWRMAAYACTLARALGWSQERIDQLELAAPLHDTGKIGVPSAILKAPRALTPDEWVLMKRHTEIGAQILQSGNGEIFAMARDVALSHHERWDGGGYPHGLAGEDIPEAARLVAVADVFDALTMQRPYKKPWSLADTCDYIRAGKGQHFDPNMILAFEQSLPELMRIRADWSAQQAQEETAQSRH</sequence>
<dbReference type="InterPro" id="IPR003607">
    <property type="entry name" value="HD/PDEase_dom"/>
</dbReference>
<dbReference type="PANTHER" id="PTHR45228">
    <property type="entry name" value="CYCLIC DI-GMP PHOSPHODIESTERASE TM_0186-RELATED"/>
    <property type="match status" value="1"/>
</dbReference>
<dbReference type="Proteomes" id="UP000478090">
    <property type="component" value="Unassembled WGS sequence"/>
</dbReference>
<evidence type="ECO:0000313" key="5">
    <source>
        <dbReference type="Proteomes" id="UP000478090"/>
    </source>
</evidence>
<feature type="domain" description="HD-GYP" evidence="3">
    <location>
        <begin position="127"/>
        <end position="324"/>
    </location>
</feature>
<dbReference type="SUPFAM" id="SSF52172">
    <property type="entry name" value="CheY-like"/>
    <property type="match status" value="1"/>
</dbReference>
<keyword evidence="5" id="KW-1185">Reference proteome</keyword>
<dbReference type="RefSeq" id="WP_202416671.1">
    <property type="nucleotide sequence ID" value="NZ_WWCM01000006.1"/>
</dbReference>
<dbReference type="InterPro" id="IPR011006">
    <property type="entry name" value="CheY-like_superfamily"/>
</dbReference>
<dbReference type="SUPFAM" id="SSF109604">
    <property type="entry name" value="HD-domain/PDEase-like"/>
    <property type="match status" value="1"/>
</dbReference>
<evidence type="ECO:0000259" key="3">
    <source>
        <dbReference type="PROSITE" id="PS51832"/>
    </source>
</evidence>
<dbReference type="Pfam" id="PF00072">
    <property type="entry name" value="Response_reg"/>
    <property type="match status" value="1"/>
</dbReference>
<dbReference type="CDD" id="cd00077">
    <property type="entry name" value="HDc"/>
    <property type="match status" value="1"/>
</dbReference>
<feature type="domain" description="Response regulatory" evidence="2">
    <location>
        <begin position="4"/>
        <end position="119"/>
    </location>
</feature>
<dbReference type="Gene3D" id="3.40.50.2300">
    <property type="match status" value="1"/>
</dbReference>
<dbReference type="InterPro" id="IPR001789">
    <property type="entry name" value="Sig_transdc_resp-reg_receiver"/>
</dbReference>
<evidence type="ECO:0000259" key="2">
    <source>
        <dbReference type="PROSITE" id="PS50110"/>
    </source>
</evidence>
<dbReference type="PANTHER" id="PTHR45228:SF5">
    <property type="entry name" value="CYCLIC DI-GMP PHOSPHODIESTERASE VC_1348-RELATED"/>
    <property type="match status" value="1"/>
</dbReference>
<reference evidence="4 5" key="1">
    <citation type="submission" date="2019-12" db="EMBL/GenBank/DDBJ databases">
        <title>Novel species isolated from a subtropical stream in China.</title>
        <authorList>
            <person name="Lu H."/>
        </authorList>
    </citation>
    <scope>NUCLEOTIDE SEQUENCE [LARGE SCALE GENOMIC DNA]</scope>
    <source>
        <strain evidence="4 5">CY13W</strain>
    </source>
</reference>
<evidence type="ECO:0000313" key="4">
    <source>
        <dbReference type="EMBL" id="MYM39688.1"/>
    </source>
</evidence>
<evidence type="ECO:0000256" key="1">
    <source>
        <dbReference type="PROSITE-ProRule" id="PRU00169"/>
    </source>
</evidence>
<dbReference type="CDD" id="cd19920">
    <property type="entry name" value="REC_PA4781-like"/>
    <property type="match status" value="1"/>
</dbReference>
<dbReference type="SMART" id="SM00471">
    <property type="entry name" value="HDc"/>
    <property type="match status" value="1"/>
</dbReference>
<dbReference type="InterPro" id="IPR037522">
    <property type="entry name" value="HD_GYP_dom"/>
</dbReference>
<dbReference type="Gene3D" id="1.10.3210.10">
    <property type="entry name" value="Hypothetical protein af1432"/>
    <property type="match status" value="1"/>
</dbReference>
<dbReference type="EMBL" id="WWCM01000006">
    <property type="protein sequence ID" value="MYM39688.1"/>
    <property type="molecule type" value="Genomic_DNA"/>
</dbReference>
<feature type="modified residue" description="4-aspartylphosphate" evidence="1">
    <location>
        <position position="52"/>
    </location>
</feature>
<dbReference type="PROSITE" id="PS50110">
    <property type="entry name" value="RESPONSE_REGULATORY"/>
    <property type="match status" value="1"/>
</dbReference>
<accession>A0ABW9VJC5</accession>
<dbReference type="InterPro" id="IPR052020">
    <property type="entry name" value="Cyclic_di-GMP/3'3'-cGAMP_PDE"/>
</dbReference>